<dbReference type="Proteomes" id="UP000277204">
    <property type="component" value="Unassembled WGS sequence"/>
</dbReference>
<evidence type="ECO:0000313" key="1">
    <source>
        <dbReference type="EMBL" id="VDP45722.1"/>
    </source>
</evidence>
<dbReference type="AlphaFoldDB" id="A0A3P8D313"/>
<gene>
    <name evidence="1" type="ORF">SMRZ_LOCUS23065</name>
</gene>
<organism evidence="1 2">
    <name type="scientific">Schistosoma margrebowiei</name>
    <dbReference type="NCBI Taxonomy" id="48269"/>
    <lineage>
        <taxon>Eukaryota</taxon>
        <taxon>Metazoa</taxon>
        <taxon>Spiralia</taxon>
        <taxon>Lophotrochozoa</taxon>
        <taxon>Platyhelminthes</taxon>
        <taxon>Trematoda</taxon>
        <taxon>Digenea</taxon>
        <taxon>Strigeidida</taxon>
        <taxon>Schistosomatoidea</taxon>
        <taxon>Schistosomatidae</taxon>
        <taxon>Schistosoma</taxon>
    </lineage>
</organism>
<protein>
    <submittedName>
        <fullName evidence="1">Uncharacterized protein</fullName>
    </submittedName>
</protein>
<accession>A0A3P8D313</accession>
<proteinExistence type="predicted"/>
<name>A0A3P8D313_9TREM</name>
<dbReference type="EMBL" id="UZAI01019491">
    <property type="protein sequence ID" value="VDP45722.1"/>
    <property type="molecule type" value="Genomic_DNA"/>
</dbReference>
<reference evidence="1 2" key="1">
    <citation type="submission" date="2018-11" db="EMBL/GenBank/DDBJ databases">
        <authorList>
            <consortium name="Pathogen Informatics"/>
        </authorList>
    </citation>
    <scope>NUCLEOTIDE SEQUENCE [LARGE SCALE GENOMIC DNA]</scope>
    <source>
        <strain evidence="1 2">Zambia</strain>
    </source>
</reference>
<sequence>MTGTLGRGFPATWHSSARCTCNLEGTGAPWRIRSHVTVRDVTTWRSRPRLTCCRTEIGHWLVPSSTKPGSRVSCRLPPTTI</sequence>
<evidence type="ECO:0000313" key="2">
    <source>
        <dbReference type="Proteomes" id="UP000277204"/>
    </source>
</evidence>
<keyword evidence="2" id="KW-1185">Reference proteome</keyword>